<gene>
    <name evidence="4" type="ORF">J2Z79_000325</name>
</gene>
<reference evidence="4 5" key="1">
    <citation type="submission" date="2021-03" db="EMBL/GenBank/DDBJ databases">
        <title>Genomic Encyclopedia of Type Strains, Phase IV (KMG-IV): sequencing the most valuable type-strain genomes for metagenomic binning, comparative biology and taxonomic classification.</title>
        <authorList>
            <person name="Goeker M."/>
        </authorList>
    </citation>
    <scope>NUCLEOTIDE SEQUENCE [LARGE SCALE GENOMIC DNA]</scope>
    <source>
        <strain evidence="4 5">DSM 27138</strain>
    </source>
</reference>
<evidence type="ECO:0000256" key="2">
    <source>
        <dbReference type="SAM" id="MobiDB-lite"/>
    </source>
</evidence>
<accession>A0ABS4JQ12</accession>
<feature type="region of interest" description="Disordered" evidence="2">
    <location>
        <begin position="231"/>
        <end position="250"/>
    </location>
</feature>
<dbReference type="GO" id="GO:0008745">
    <property type="term" value="F:N-acetylmuramoyl-L-alanine amidase activity"/>
    <property type="evidence" value="ECO:0007669"/>
    <property type="project" value="UniProtKB-EC"/>
</dbReference>
<dbReference type="Proteomes" id="UP001519289">
    <property type="component" value="Unassembled WGS sequence"/>
</dbReference>
<dbReference type="EC" id="3.5.1.28" evidence="4"/>
<keyword evidence="1 4" id="KW-0378">Hydrolase</keyword>
<comment type="caution">
    <text evidence="4">The sequence shown here is derived from an EMBL/GenBank/DDBJ whole genome shotgun (WGS) entry which is preliminary data.</text>
</comment>
<name>A0ABS4JQ12_9FIRM</name>
<dbReference type="PANTHER" id="PTHR30404">
    <property type="entry name" value="N-ACETYLMURAMOYL-L-ALANINE AMIDASE"/>
    <property type="match status" value="1"/>
</dbReference>
<dbReference type="InterPro" id="IPR050695">
    <property type="entry name" value="N-acetylmuramoyl_amidase_3"/>
</dbReference>
<dbReference type="PANTHER" id="PTHR30404:SF0">
    <property type="entry name" value="N-ACETYLMURAMOYL-L-ALANINE AMIDASE AMIC"/>
    <property type="match status" value="1"/>
</dbReference>
<dbReference type="EMBL" id="JAGGLG010000002">
    <property type="protein sequence ID" value="MBP2016951.1"/>
    <property type="molecule type" value="Genomic_DNA"/>
</dbReference>
<dbReference type="InterPro" id="IPR002508">
    <property type="entry name" value="MurNAc-LAA_cat"/>
</dbReference>
<evidence type="ECO:0000256" key="1">
    <source>
        <dbReference type="ARBA" id="ARBA00022801"/>
    </source>
</evidence>
<dbReference type="RefSeq" id="WP_209465107.1">
    <property type="nucleotide sequence ID" value="NZ_JAGGLG010000002.1"/>
</dbReference>
<keyword evidence="5" id="KW-1185">Reference proteome</keyword>
<dbReference type="CDD" id="cd02696">
    <property type="entry name" value="MurNAc-LAA"/>
    <property type="match status" value="1"/>
</dbReference>
<feature type="domain" description="MurNAc-LAA" evidence="3">
    <location>
        <begin position="117"/>
        <end position="226"/>
    </location>
</feature>
<dbReference type="Gene3D" id="3.40.630.40">
    <property type="entry name" value="Zn-dependent exopeptidases"/>
    <property type="match status" value="1"/>
</dbReference>
<evidence type="ECO:0000313" key="5">
    <source>
        <dbReference type="Proteomes" id="UP001519289"/>
    </source>
</evidence>
<sequence>MRRLGWGQALLVGLVLLVLAAALRAAWVGRQAARPEAPEEPQRPPGPLAGMVIVVDPGHGGWDPGAVVDGVKEKELTLQVALLLKEMLEERDAKVILTRSDDSHFSRTVREDLKQRVAMAAEHRADIYLSLHANKDRCNCWGAQTFYQKGGRPEGKILAMAIQNRLRALTETTRYALPGDYFVLRTSQMPATIVEMGFLSNRAERERLQQPEYQRTVARAIAEGVEDYRKQIAEQPGVVPENPADPSPGR</sequence>
<evidence type="ECO:0000313" key="4">
    <source>
        <dbReference type="EMBL" id="MBP2016951.1"/>
    </source>
</evidence>
<dbReference type="SUPFAM" id="SSF53187">
    <property type="entry name" value="Zn-dependent exopeptidases"/>
    <property type="match status" value="1"/>
</dbReference>
<protein>
    <submittedName>
        <fullName evidence="4">N-acetylmuramoyl-L-alanine amidase</fullName>
        <ecNumber evidence="4">3.5.1.28</ecNumber>
    </submittedName>
</protein>
<dbReference type="SMART" id="SM00646">
    <property type="entry name" value="Ami_3"/>
    <property type="match status" value="1"/>
</dbReference>
<evidence type="ECO:0000259" key="3">
    <source>
        <dbReference type="SMART" id="SM00646"/>
    </source>
</evidence>
<dbReference type="Pfam" id="PF01520">
    <property type="entry name" value="Amidase_3"/>
    <property type="match status" value="1"/>
</dbReference>
<organism evidence="4 5">
    <name type="scientific">Symbiobacterium terraclitae</name>
    <dbReference type="NCBI Taxonomy" id="557451"/>
    <lineage>
        <taxon>Bacteria</taxon>
        <taxon>Bacillati</taxon>
        <taxon>Bacillota</taxon>
        <taxon>Clostridia</taxon>
        <taxon>Eubacteriales</taxon>
        <taxon>Symbiobacteriaceae</taxon>
        <taxon>Symbiobacterium</taxon>
    </lineage>
</organism>
<proteinExistence type="predicted"/>